<dbReference type="Gene3D" id="2.30.110.10">
    <property type="entry name" value="Electron Transport, Fmn-binding Protein, Chain A"/>
    <property type="match status" value="1"/>
</dbReference>
<accession>A0A1N6NSV0</accession>
<dbReference type="GO" id="GO:0042602">
    <property type="term" value="F:riboflavin reductase (NADPH) activity"/>
    <property type="evidence" value="ECO:0007669"/>
    <property type="project" value="TreeGrafter"/>
</dbReference>
<dbReference type="GO" id="GO:0010181">
    <property type="term" value="F:FMN binding"/>
    <property type="evidence" value="ECO:0007669"/>
    <property type="project" value="InterPro"/>
</dbReference>
<dbReference type="SMART" id="SM00903">
    <property type="entry name" value="Flavin_Reduct"/>
    <property type="match status" value="1"/>
</dbReference>
<protein>
    <submittedName>
        <fullName evidence="4">3-hydroxy-9,10-secoandrosta-1,3,5(10)-triene-9,17-dione monooxygenase reductase component</fullName>
    </submittedName>
</protein>
<dbReference type="SUPFAM" id="SSF50475">
    <property type="entry name" value="FMN-binding split barrel"/>
    <property type="match status" value="1"/>
</dbReference>
<sequence length="166" mass="18280">MSQPPVTHQDFTRAFRDALGMFATGIAVVTTRAPSGEGIGLTVNSFNSVSLDPPLIVWSLSRNLASLPVFEACEYYAVNVLAEDQQHLSQLFATRSDDKFAGLDIDDGLYGVPLLKNCCARFECRNTARHDGGDHLVFISEVVRFDREDRAPLIYHAGAYRRLSAG</sequence>
<dbReference type="InterPro" id="IPR002563">
    <property type="entry name" value="Flavin_Rdtase-like_dom"/>
</dbReference>
<evidence type="ECO:0000313" key="5">
    <source>
        <dbReference type="Proteomes" id="UP000186819"/>
    </source>
</evidence>
<organism evidence="4 5">
    <name type="scientific">Aromatoleum tolulyticum</name>
    <dbReference type="NCBI Taxonomy" id="34027"/>
    <lineage>
        <taxon>Bacteria</taxon>
        <taxon>Pseudomonadati</taxon>
        <taxon>Pseudomonadota</taxon>
        <taxon>Betaproteobacteria</taxon>
        <taxon>Rhodocyclales</taxon>
        <taxon>Rhodocyclaceae</taxon>
        <taxon>Aromatoleum</taxon>
    </lineage>
</organism>
<dbReference type="EMBL" id="FTMD01000001">
    <property type="protein sequence ID" value="SIP95179.1"/>
    <property type="molecule type" value="Genomic_DNA"/>
</dbReference>
<evidence type="ECO:0000256" key="2">
    <source>
        <dbReference type="ARBA" id="ARBA00023002"/>
    </source>
</evidence>
<keyword evidence="2" id="KW-0560">Oxidoreductase</keyword>
<keyword evidence="4" id="KW-0503">Monooxygenase</keyword>
<dbReference type="InterPro" id="IPR012349">
    <property type="entry name" value="Split_barrel_FMN-bd"/>
</dbReference>
<comment type="similarity">
    <text evidence="1">Belongs to the non-flavoprotein flavin reductase family.</text>
</comment>
<keyword evidence="5" id="KW-1185">Reference proteome</keyword>
<evidence type="ECO:0000313" key="4">
    <source>
        <dbReference type="EMBL" id="SIP95179.1"/>
    </source>
</evidence>
<dbReference type="STRING" id="34027.SAMN05421829_101442"/>
<evidence type="ECO:0000259" key="3">
    <source>
        <dbReference type="SMART" id="SM00903"/>
    </source>
</evidence>
<dbReference type="InterPro" id="IPR050268">
    <property type="entry name" value="NADH-dep_flavin_reductase"/>
</dbReference>
<dbReference type="Pfam" id="PF01613">
    <property type="entry name" value="Flavin_Reduct"/>
    <property type="match status" value="1"/>
</dbReference>
<dbReference type="AlphaFoldDB" id="A0A1N6NSV0"/>
<evidence type="ECO:0000256" key="1">
    <source>
        <dbReference type="ARBA" id="ARBA00008898"/>
    </source>
</evidence>
<dbReference type="PANTHER" id="PTHR30466:SF11">
    <property type="entry name" value="FLAVIN-DEPENDENT MONOOXYGENASE, REDUCTASE SUBUNIT HSAB"/>
    <property type="match status" value="1"/>
</dbReference>
<dbReference type="PANTHER" id="PTHR30466">
    <property type="entry name" value="FLAVIN REDUCTASE"/>
    <property type="match status" value="1"/>
</dbReference>
<name>A0A1N6NSV0_9RHOO</name>
<proteinExistence type="inferred from homology"/>
<gene>
    <name evidence="4" type="ORF">SAMN05421829_101442</name>
</gene>
<dbReference type="GO" id="GO:0004497">
    <property type="term" value="F:monooxygenase activity"/>
    <property type="evidence" value="ECO:0007669"/>
    <property type="project" value="UniProtKB-KW"/>
</dbReference>
<reference evidence="5" key="1">
    <citation type="submission" date="2017-01" db="EMBL/GenBank/DDBJ databases">
        <authorList>
            <person name="Varghese N."/>
            <person name="Submissions S."/>
        </authorList>
    </citation>
    <scope>NUCLEOTIDE SEQUENCE [LARGE SCALE GENOMIC DNA]</scope>
    <source>
        <strain evidence="5">ATCC 51758</strain>
    </source>
</reference>
<dbReference type="OrthoDB" id="9792858at2"/>
<dbReference type="Proteomes" id="UP000186819">
    <property type="component" value="Unassembled WGS sequence"/>
</dbReference>
<dbReference type="RefSeq" id="WP_076600442.1">
    <property type="nucleotide sequence ID" value="NZ_FTMD01000001.1"/>
</dbReference>
<feature type="domain" description="Flavin reductase like" evidence="3">
    <location>
        <begin position="19"/>
        <end position="162"/>
    </location>
</feature>